<keyword evidence="4" id="KW-0378">Hydrolase</keyword>
<protein>
    <submittedName>
        <fullName evidence="8">TIGR00255 family protein</fullName>
    </submittedName>
</protein>
<accession>A0A1G6BYE4</accession>
<name>A0A1G6BYE4_9BACT</name>
<dbReference type="NCBIfam" id="TIGR00255">
    <property type="entry name" value="YicC/YloC family endoribonuclease"/>
    <property type="match status" value="1"/>
</dbReference>
<dbReference type="InterPro" id="IPR013527">
    <property type="entry name" value="YicC-like_N"/>
</dbReference>
<dbReference type="OrthoDB" id="9771229at2"/>
<dbReference type="EMBL" id="FMXO01000006">
    <property type="protein sequence ID" value="SDB25614.1"/>
    <property type="molecule type" value="Genomic_DNA"/>
</dbReference>
<evidence type="ECO:0000313" key="8">
    <source>
        <dbReference type="EMBL" id="SDB25614.1"/>
    </source>
</evidence>
<comment type="cofactor">
    <cofactor evidence="1">
        <name>a divalent metal cation</name>
        <dbReference type="ChEBI" id="CHEBI:60240"/>
    </cofactor>
</comment>
<evidence type="ECO:0000256" key="5">
    <source>
        <dbReference type="ARBA" id="ARBA00035648"/>
    </source>
</evidence>
<feature type="domain" description="Endoribonuclease YicC-like C-terminal" evidence="7">
    <location>
        <begin position="189"/>
        <end position="306"/>
    </location>
</feature>
<keyword evidence="3" id="KW-0255">Endonuclease</keyword>
<dbReference type="PANTHER" id="PTHR30636">
    <property type="entry name" value="UPF0701 PROTEIN YICC"/>
    <property type="match status" value="1"/>
</dbReference>
<evidence type="ECO:0000256" key="2">
    <source>
        <dbReference type="ARBA" id="ARBA00022722"/>
    </source>
</evidence>
<proteinExistence type="inferred from homology"/>
<gene>
    <name evidence="8" type="ORF">SAMN05660653_01211</name>
</gene>
<reference evidence="8 9" key="1">
    <citation type="submission" date="2016-10" db="EMBL/GenBank/DDBJ databases">
        <authorList>
            <person name="de Groot N.N."/>
        </authorList>
    </citation>
    <scope>NUCLEOTIDE SEQUENCE [LARGE SCALE GENOMIC DNA]</scope>
    <source>
        <strain evidence="8 9">ASO4-2</strain>
    </source>
</reference>
<dbReference type="AlphaFoldDB" id="A0A1G6BYE4"/>
<dbReference type="InterPro" id="IPR005229">
    <property type="entry name" value="YicC/YloC-like"/>
</dbReference>
<evidence type="ECO:0000256" key="4">
    <source>
        <dbReference type="ARBA" id="ARBA00022801"/>
    </source>
</evidence>
<dbReference type="Pfam" id="PF03755">
    <property type="entry name" value="YicC-like_N"/>
    <property type="match status" value="1"/>
</dbReference>
<evidence type="ECO:0000259" key="7">
    <source>
        <dbReference type="Pfam" id="PF08340"/>
    </source>
</evidence>
<keyword evidence="9" id="KW-1185">Reference proteome</keyword>
<dbReference type="STRING" id="617002.SAMN05660653_01211"/>
<evidence type="ECO:0000313" key="9">
    <source>
        <dbReference type="Proteomes" id="UP000198771"/>
    </source>
</evidence>
<evidence type="ECO:0000259" key="6">
    <source>
        <dbReference type="Pfam" id="PF03755"/>
    </source>
</evidence>
<dbReference type="Proteomes" id="UP000198771">
    <property type="component" value="Unassembled WGS sequence"/>
</dbReference>
<dbReference type="GO" id="GO:0004521">
    <property type="term" value="F:RNA endonuclease activity"/>
    <property type="evidence" value="ECO:0007669"/>
    <property type="project" value="InterPro"/>
</dbReference>
<comment type="similarity">
    <text evidence="5">Belongs to the YicC/YloC family.</text>
</comment>
<organism evidence="8 9">
    <name type="scientific">Desulfonatronum thiosulfatophilum</name>
    <dbReference type="NCBI Taxonomy" id="617002"/>
    <lineage>
        <taxon>Bacteria</taxon>
        <taxon>Pseudomonadati</taxon>
        <taxon>Thermodesulfobacteriota</taxon>
        <taxon>Desulfovibrionia</taxon>
        <taxon>Desulfovibrionales</taxon>
        <taxon>Desulfonatronaceae</taxon>
        <taxon>Desulfonatronum</taxon>
    </lineage>
</organism>
<dbReference type="RefSeq" id="WP_092118650.1">
    <property type="nucleotide sequence ID" value="NZ_FMXO01000006.1"/>
</dbReference>
<dbReference type="GO" id="GO:0016787">
    <property type="term" value="F:hydrolase activity"/>
    <property type="evidence" value="ECO:0007669"/>
    <property type="project" value="UniProtKB-KW"/>
</dbReference>
<evidence type="ECO:0000256" key="1">
    <source>
        <dbReference type="ARBA" id="ARBA00001968"/>
    </source>
</evidence>
<dbReference type="PANTHER" id="PTHR30636:SF3">
    <property type="entry name" value="UPF0701 PROTEIN YICC"/>
    <property type="match status" value="1"/>
</dbReference>
<feature type="domain" description="Endoribonuclease YicC-like N-terminal" evidence="6">
    <location>
        <begin position="8"/>
        <end position="161"/>
    </location>
</feature>
<sequence length="306" mass="35208">MSVPTGSVRSMTGFGSSRLQNEDGVQSWEIRTINSRYLEIKWRIPGYCRRLENGWEKIVRSYLTRGRVDISLDVRLTQPDAVCPTLDITQARGMLNQMQELAKLTDLPFQPDLNQLFLHSGLWRDPSGDLSERLVDYMSQGLHAALKDVQQARLREGQTLSRDILSRLERMTDILVKIRSRTAGLVPKRMELLHERIDALIQSYNAHRDAGPLVLDEPRMLQELALLSDRLDVSEELTRLAMHLEEARRILNHVADSGRRLDFLFQECLREISTCGNKTQDAEISRDVVAFKAELEKCREQIQNLE</sequence>
<evidence type="ECO:0000256" key="3">
    <source>
        <dbReference type="ARBA" id="ARBA00022759"/>
    </source>
</evidence>
<dbReference type="InterPro" id="IPR013551">
    <property type="entry name" value="YicC-like_C"/>
</dbReference>
<keyword evidence="2" id="KW-0540">Nuclease</keyword>
<dbReference type="Pfam" id="PF08340">
    <property type="entry name" value="YicC-like_C"/>
    <property type="match status" value="1"/>
</dbReference>